<protein>
    <submittedName>
        <fullName evidence="1">Uncharacterized protein</fullName>
    </submittedName>
</protein>
<dbReference type="RefSeq" id="WP_344473802.1">
    <property type="nucleotide sequence ID" value="NZ_BAAASB010000003.1"/>
</dbReference>
<evidence type="ECO:0000313" key="2">
    <source>
        <dbReference type="Proteomes" id="UP001596160"/>
    </source>
</evidence>
<sequence>MGVFSPEAAAFWEGLTGEPVGAGVLFTLSWPVGSRCAPTGAEGLGGRLVDESCSFFGCLVVSDSVSIATAMGRSYAVPDMTV</sequence>
<evidence type="ECO:0000313" key="1">
    <source>
        <dbReference type="EMBL" id="MFC5151116.1"/>
    </source>
</evidence>
<dbReference type="Proteomes" id="UP001596160">
    <property type="component" value="Unassembled WGS sequence"/>
</dbReference>
<organism evidence="1 2">
    <name type="scientific">Streptomyces amakusaensis</name>
    <dbReference type="NCBI Taxonomy" id="67271"/>
    <lineage>
        <taxon>Bacteria</taxon>
        <taxon>Bacillati</taxon>
        <taxon>Actinomycetota</taxon>
        <taxon>Actinomycetes</taxon>
        <taxon>Kitasatosporales</taxon>
        <taxon>Streptomycetaceae</taxon>
        <taxon>Streptomyces</taxon>
    </lineage>
</organism>
<keyword evidence="2" id="KW-1185">Reference proteome</keyword>
<comment type="caution">
    <text evidence="1">The sequence shown here is derived from an EMBL/GenBank/DDBJ whole genome shotgun (WGS) entry which is preliminary data.</text>
</comment>
<reference evidence="2" key="1">
    <citation type="journal article" date="2019" name="Int. J. Syst. Evol. Microbiol.">
        <title>The Global Catalogue of Microorganisms (GCM) 10K type strain sequencing project: providing services to taxonomists for standard genome sequencing and annotation.</title>
        <authorList>
            <consortium name="The Broad Institute Genomics Platform"/>
            <consortium name="The Broad Institute Genome Sequencing Center for Infectious Disease"/>
            <person name="Wu L."/>
            <person name="Ma J."/>
        </authorList>
    </citation>
    <scope>NUCLEOTIDE SEQUENCE [LARGE SCALE GENOMIC DNA]</scope>
    <source>
        <strain evidence="2">PCU 266</strain>
    </source>
</reference>
<proteinExistence type="predicted"/>
<name>A0ABW0AE27_9ACTN</name>
<gene>
    <name evidence="1" type="ORF">ACFPRH_05160</name>
</gene>
<accession>A0ABW0AE27</accession>
<dbReference type="EMBL" id="JBHSKP010000002">
    <property type="protein sequence ID" value="MFC5151116.1"/>
    <property type="molecule type" value="Genomic_DNA"/>
</dbReference>